<gene>
    <name evidence="3" type="ORF">EDD74_1522</name>
    <name evidence="2" type="ORF">FAEUMB_11040</name>
</gene>
<feature type="domain" description="Plasmid replication protein RepL" evidence="1">
    <location>
        <begin position="1"/>
        <end position="150"/>
    </location>
</feature>
<organism evidence="3 4">
    <name type="scientific">Faecalimonas umbilicata</name>
    <dbReference type="NCBI Taxonomy" id="1912855"/>
    <lineage>
        <taxon>Bacteria</taxon>
        <taxon>Bacillati</taxon>
        <taxon>Bacillota</taxon>
        <taxon>Clostridia</taxon>
        <taxon>Lachnospirales</taxon>
        <taxon>Lachnospiraceae</taxon>
        <taxon>Faecalimonas</taxon>
    </lineage>
</organism>
<dbReference type="Proteomes" id="UP000702954">
    <property type="component" value="Unassembled WGS sequence"/>
</dbReference>
<protein>
    <submittedName>
        <fullName evidence="3">Replication protein RepL</fullName>
    </submittedName>
</protein>
<comment type="caution">
    <text evidence="3">The sequence shown here is derived from an EMBL/GenBank/DDBJ whole genome shotgun (WGS) entry which is preliminary data.</text>
</comment>
<keyword evidence="5" id="KW-1185">Reference proteome</keyword>
<name>A0A4R3J1W2_9FIRM</name>
<dbReference type="AlphaFoldDB" id="A0A4R3J1W2"/>
<evidence type="ECO:0000259" key="1">
    <source>
        <dbReference type="Pfam" id="PF05732"/>
    </source>
</evidence>
<dbReference type="Pfam" id="PF05732">
    <property type="entry name" value="RepL"/>
    <property type="match status" value="1"/>
</dbReference>
<accession>A0A4R3J1W2</accession>
<dbReference type="GO" id="GO:0006276">
    <property type="term" value="P:plasmid maintenance"/>
    <property type="evidence" value="ECO:0007669"/>
    <property type="project" value="InterPro"/>
</dbReference>
<evidence type="ECO:0000313" key="5">
    <source>
        <dbReference type="Proteomes" id="UP000702954"/>
    </source>
</evidence>
<dbReference type="EMBL" id="SLZV01000052">
    <property type="protein sequence ID" value="TCS59779.1"/>
    <property type="molecule type" value="Genomic_DNA"/>
</dbReference>
<dbReference type="EMBL" id="BHEO01000004">
    <property type="protein sequence ID" value="GBU04563.1"/>
    <property type="molecule type" value="Genomic_DNA"/>
</dbReference>
<evidence type="ECO:0000313" key="4">
    <source>
        <dbReference type="Proteomes" id="UP000294613"/>
    </source>
</evidence>
<dbReference type="GO" id="GO:0006260">
    <property type="term" value="P:DNA replication"/>
    <property type="evidence" value="ECO:0007669"/>
    <property type="project" value="InterPro"/>
</dbReference>
<reference evidence="3 4" key="2">
    <citation type="submission" date="2019-03" db="EMBL/GenBank/DDBJ databases">
        <title>Genomic Encyclopedia of Type Strains, Phase IV (KMG-IV): sequencing the most valuable type-strain genomes for metagenomic binning, comparative biology and taxonomic classification.</title>
        <authorList>
            <person name="Goeker M."/>
        </authorList>
    </citation>
    <scope>NUCLEOTIDE SEQUENCE [LARGE SCALE GENOMIC DNA]</scope>
    <source>
        <strain evidence="3 4">DSM 103426</strain>
    </source>
</reference>
<evidence type="ECO:0000313" key="3">
    <source>
        <dbReference type="EMBL" id="TCS59779.1"/>
    </source>
</evidence>
<dbReference type="Proteomes" id="UP000294613">
    <property type="component" value="Unassembled WGS sequence"/>
</dbReference>
<proteinExistence type="predicted"/>
<evidence type="ECO:0000313" key="2">
    <source>
        <dbReference type="EMBL" id="GBU04563.1"/>
    </source>
</evidence>
<dbReference type="InterPro" id="IPR008813">
    <property type="entry name" value="Plasmid_replication_RepL"/>
</dbReference>
<sequence>MITKKKQKFVGYKELVDPETGETYPMQMNVLEERDFNFHKVWLQHLVNSLDSISNQKLRLAFWIIDHLDKENQLIMTQRAIAEASGMSLDTVSKTIRALCEGNPAFLQKINSGAYRVNPEVIFKGSHSNRMGVCYEYVETNIKAKNTQIEGQMEIKDVNCNIE</sequence>
<reference evidence="2 5" key="1">
    <citation type="journal article" date="2018" name="Int. J. Syst. Evol. Microbiol.">
        <title>Draft Genome Sequence of Faecalimonas umbilicata JCM 30896T, an Acetate-Producing Bacterium Isolated from Human Feces.</title>
        <authorList>
            <person name="Sakamoto M."/>
            <person name="Ikeyama N."/>
            <person name="Yuki M."/>
            <person name="Ohkuma M."/>
        </authorList>
    </citation>
    <scope>NUCLEOTIDE SEQUENCE [LARGE SCALE GENOMIC DNA]</scope>
    <source>
        <strain evidence="2 5">EGH7</strain>
    </source>
</reference>
<dbReference type="RefSeq" id="WP_116441421.1">
    <property type="nucleotide sequence ID" value="NZ_BHEO01000004.1"/>
</dbReference>
<dbReference type="CDD" id="cd00092">
    <property type="entry name" value="HTH_CRP"/>
    <property type="match status" value="1"/>
</dbReference>